<sequence length="455" mass="50357">MLDYTKGEYKERSGLKVNPAKTCQPVGAMYAALGIHRCLPHSHGSQGCCSYHRMHLTRHYRDPIVASTSSFTEGACVFGGKSNLKNGLLNVFNIYNPDVVAINTTCLSETIGDDIGEIVRSTNVPEGKTVIYANTPSYQGSHVTGFSNMCKAMVTHLAENTEEKKSDTVTIFPGYVEPSDMMEMKRMADLMGIKYTMYPDTSKVVATPNTGKYEMYPEGGAKIEDIKESGNSMASIALGKFSSEAAAYELEKKCEVEPFIMKEPIGIKATDEFVMKMLELNGGTMSKDLEYERGQLVDIMVDVHNHYHGKKVAIFGDPDIITAMTEFVIDLGMIPTLVLTGTPGKAFEKEIQKMFDEAGLADSKVMASEDLFSFHQLIKENPVDLIIGNTYGKHIARAEDIPLVRVGWPILDRIGHGYFPIVGYKGALRIIEKISNALLDHYDRTCSDEDFELVQ</sequence>
<comment type="subunit">
    <text evidence="3 15">Tetramer of two alpha and two beta chains. Forms complex with the iron protein (nitrogenase component 2).</text>
</comment>
<dbReference type="EC" id="1.18.6.1" evidence="4 15"/>
<evidence type="ECO:0000256" key="3">
    <source>
        <dbReference type="ARBA" id="ARBA00011462"/>
    </source>
</evidence>
<dbReference type="NCBIfam" id="TIGR01286">
    <property type="entry name" value="nifK"/>
    <property type="match status" value="1"/>
</dbReference>
<keyword evidence="12 14" id="KW-0535">Nitrogen fixation</keyword>
<dbReference type="Pfam" id="PF00148">
    <property type="entry name" value="Oxidored_nitro"/>
    <property type="match status" value="1"/>
</dbReference>
<keyword evidence="6 15" id="KW-0479">Metal-binding</keyword>
<comment type="cofactor">
    <cofactor evidence="15">
        <name>[8Fe-7S] cluster</name>
        <dbReference type="ChEBI" id="CHEBI:21143"/>
    </cofactor>
    <text evidence="15">Binds 1 [8Fe-7S] cluster per heterodimer.</text>
</comment>
<dbReference type="InterPro" id="IPR000510">
    <property type="entry name" value="Nase/OxRdtase_comp1"/>
</dbReference>
<evidence type="ECO:0000313" key="17">
    <source>
        <dbReference type="EMBL" id="SHI58797.1"/>
    </source>
</evidence>
<evidence type="ECO:0000256" key="9">
    <source>
        <dbReference type="ARBA" id="ARBA00023002"/>
    </source>
</evidence>
<evidence type="ECO:0000259" key="16">
    <source>
        <dbReference type="Pfam" id="PF00148"/>
    </source>
</evidence>
<dbReference type="Gene3D" id="1.20.89.10">
    <property type="entry name" value="Nitrogenase Molybdenum-iron Protein, subunit B, domain 4"/>
    <property type="match status" value="1"/>
</dbReference>
<dbReference type="InterPro" id="IPR050152">
    <property type="entry name" value="ChlB/BchB/BchZ"/>
</dbReference>
<comment type="function">
    <text evidence="1 15">This molybdenum-iron protein is part of the nitrogenase complex that catalyzes the key enzymatic reactions in nitrogen fixation.</text>
</comment>
<keyword evidence="11 15" id="KW-0411">Iron-sulfur</keyword>
<dbReference type="PROSITE" id="PS00699">
    <property type="entry name" value="NITROGENASE_1_1"/>
    <property type="match status" value="1"/>
</dbReference>
<dbReference type="GO" id="GO:0051536">
    <property type="term" value="F:iron-sulfur cluster binding"/>
    <property type="evidence" value="ECO:0007669"/>
    <property type="project" value="UniProtKB-KW"/>
</dbReference>
<keyword evidence="10 15" id="KW-0408">Iron</keyword>
<proteinExistence type="inferred from homology"/>
<dbReference type="InterPro" id="IPR005976">
    <property type="entry name" value="Nase_Mo-Fe_CF_bsu"/>
</dbReference>
<evidence type="ECO:0000256" key="2">
    <source>
        <dbReference type="ARBA" id="ARBA00011002"/>
    </source>
</evidence>
<evidence type="ECO:0000256" key="7">
    <source>
        <dbReference type="ARBA" id="ARBA00022741"/>
    </source>
</evidence>
<evidence type="ECO:0000313" key="18">
    <source>
        <dbReference type="Proteomes" id="UP000184052"/>
    </source>
</evidence>
<evidence type="ECO:0000256" key="4">
    <source>
        <dbReference type="ARBA" id="ARBA00012773"/>
    </source>
</evidence>
<dbReference type="OrthoDB" id="9767044at2"/>
<evidence type="ECO:0000256" key="10">
    <source>
        <dbReference type="ARBA" id="ARBA00023004"/>
    </source>
</evidence>
<dbReference type="PANTHER" id="PTHR33712">
    <property type="entry name" value="LIGHT-INDEPENDENT PROTOCHLOROPHYLLIDE REDUCTASE SUBUNIT B"/>
    <property type="match status" value="1"/>
</dbReference>
<dbReference type="EMBL" id="FQZL01000005">
    <property type="protein sequence ID" value="SHI58797.1"/>
    <property type="molecule type" value="Genomic_DNA"/>
</dbReference>
<dbReference type="AlphaFoldDB" id="A0A1M6CCS5"/>
<evidence type="ECO:0000256" key="14">
    <source>
        <dbReference type="RuleBase" id="RU004021"/>
    </source>
</evidence>
<dbReference type="GO" id="GO:0016163">
    <property type="term" value="F:nitrogenase activity"/>
    <property type="evidence" value="ECO:0007669"/>
    <property type="project" value="UniProtKB-EC"/>
</dbReference>
<dbReference type="STRING" id="1121476.SAMN02745751_00663"/>
<evidence type="ECO:0000256" key="15">
    <source>
        <dbReference type="RuleBase" id="RU364127"/>
    </source>
</evidence>
<dbReference type="Proteomes" id="UP000184052">
    <property type="component" value="Unassembled WGS sequence"/>
</dbReference>
<keyword evidence="7 15" id="KW-0547">Nucleotide-binding</keyword>
<evidence type="ECO:0000256" key="11">
    <source>
        <dbReference type="ARBA" id="ARBA00023014"/>
    </source>
</evidence>
<dbReference type="RefSeq" id="WP_073047056.1">
    <property type="nucleotide sequence ID" value="NZ_FQZL01000005.1"/>
</dbReference>
<keyword evidence="18" id="KW-1185">Reference proteome</keyword>
<evidence type="ECO:0000256" key="1">
    <source>
        <dbReference type="ARBA" id="ARBA00002621"/>
    </source>
</evidence>
<dbReference type="PANTHER" id="PTHR33712:SF7">
    <property type="entry name" value="LIGHT-INDEPENDENT PROTOCHLOROPHYLLIDE REDUCTASE SUBUNIT B"/>
    <property type="match status" value="1"/>
</dbReference>
<protein>
    <recommendedName>
        <fullName evidence="5 15">Nitrogenase molybdenum-iron protein beta chain</fullName>
        <ecNumber evidence="4 15">1.18.6.1</ecNumber>
    </recommendedName>
    <alternativeName>
        <fullName evidence="15">Dinitrogenase</fullName>
    </alternativeName>
</protein>
<name>A0A1M6CCS5_9FIRM</name>
<comment type="catalytic activity">
    <reaction evidence="13 15">
        <text>N2 + 8 reduced [2Fe-2S]-[ferredoxin] + 16 ATP + 16 H2O = H2 + 8 oxidized [2Fe-2S]-[ferredoxin] + 2 NH4(+) + 16 ADP + 16 phosphate + 6 H(+)</text>
        <dbReference type="Rhea" id="RHEA:21448"/>
        <dbReference type="Rhea" id="RHEA-COMP:10000"/>
        <dbReference type="Rhea" id="RHEA-COMP:10001"/>
        <dbReference type="ChEBI" id="CHEBI:15377"/>
        <dbReference type="ChEBI" id="CHEBI:15378"/>
        <dbReference type="ChEBI" id="CHEBI:17997"/>
        <dbReference type="ChEBI" id="CHEBI:18276"/>
        <dbReference type="ChEBI" id="CHEBI:28938"/>
        <dbReference type="ChEBI" id="CHEBI:30616"/>
        <dbReference type="ChEBI" id="CHEBI:33737"/>
        <dbReference type="ChEBI" id="CHEBI:33738"/>
        <dbReference type="ChEBI" id="CHEBI:43474"/>
        <dbReference type="ChEBI" id="CHEBI:456216"/>
        <dbReference type="EC" id="1.18.6.1"/>
    </reaction>
</comment>
<dbReference type="Gene3D" id="3.40.50.1980">
    <property type="entry name" value="Nitrogenase molybdenum iron protein domain"/>
    <property type="match status" value="3"/>
</dbReference>
<feature type="domain" description="Nitrogenase/oxidoreductase component 1" evidence="16">
    <location>
        <begin position="23"/>
        <end position="438"/>
    </location>
</feature>
<evidence type="ECO:0000256" key="5">
    <source>
        <dbReference type="ARBA" id="ARBA00014775"/>
    </source>
</evidence>
<organism evidence="17 18">
    <name type="scientific">Dethiosulfatibacter aminovorans DSM 17477</name>
    <dbReference type="NCBI Taxonomy" id="1121476"/>
    <lineage>
        <taxon>Bacteria</taxon>
        <taxon>Bacillati</taxon>
        <taxon>Bacillota</taxon>
        <taxon>Tissierellia</taxon>
        <taxon>Dethiosulfatibacter</taxon>
    </lineage>
</organism>
<dbReference type="SUPFAM" id="SSF53807">
    <property type="entry name" value="Helical backbone' metal receptor"/>
    <property type="match status" value="1"/>
</dbReference>
<evidence type="ECO:0000256" key="6">
    <source>
        <dbReference type="ARBA" id="ARBA00022723"/>
    </source>
</evidence>
<reference evidence="17 18" key="1">
    <citation type="submission" date="2016-11" db="EMBL/GenBank/DDBJ databases">
        <authorList>
            <person name="Jaros S."/>
            <person name="Januszkiewicz K."/>
            <person name="Wedrychowicz H."/>
        </authorList>
    </citation>
    <scope>NUCLEOTIDE SEQUENCE [LARGE SCALE GENOMIC DNA]</scope>
    <source>
        <strain evidence="17 18">DSM 17477</strain>
    </source>
</reference>
<dbReference type="GO" id="GO:0046872">
    <property type="term" value="F:metal ion binding"/>
    <property type="evidence" value="ECO:0007669"/>
    <property type="project" value="UniProtKB-KW"/>
</dbReference>
<dbReference type="InterPro" id="IPR000318">
    <property type="entry name" value="Nase_comp1_CS"/>
</dbReference>
<dbReference type="GO" id="GO:0005524">
    <property type="term" value="F:ATP binding"/>
    <property type="evidence" value="ECO:0007669"/>
    <property type="project" value="UniProtKB-KW"/>
</dbReference>
<keyword evidence="8 15" id="KW-0067">ATP-binding</keyword>
<dbReference type="GO" id="GO:0016612">
    <property type="term" value="C:molybdenum-iron nitrogenase complex"/>
    <property type="evidence" value="ECO:0007669"/>
    <property type="project" value="InterPro"/>
</dbReference>
<gene>
    <name evidence="17" type="ORF">SAMN02745751_00663</name>
</gene>
<evidence type="ECO:0000256" key="13">
    <source>
        <dbReference type="ARBA" id="ARBA00047967"/>
    </source>
</evidence>
<evidence type="ECO:0000256" key="8">
    <source>
        <dbReference type="ARBA" id="ARBA00022840"/>
    </source>
</evidence>
<comment type="similarity">
    <text evidence="2 14">Belongs to the NifD/NifK/NifE/NifN family.</text>
</comment>
<accession>A0A1M6CCS5</accession>
<keyword evidence="9 15" id="KW-0560">Oxidoreductase</keyword>
<evidence type="ECO:0000256" key="12">
    <source>
        <dbReference type="ARBA" id="ARBA00023231"/>
    </source>
</evidence>